<protein>
    <submittedName>
        <fullName evidence="2">Uncharacterized protein</fullName>
    </submittedName>
</protein>
<feature type="signal peptide" evidence="1">
    <location>
        <begin position="1"/>
        <end position="21"/>
    </location>
</feature>
<dbReference type="EMBL" id="CACVKT020004550">
    <property type="protein sequence ID" value="CAC5390557.1"/>
    <property type="molecule type" value="Genomic_DNA"/>
</dbReference>
<keyword evidence="1" id="KW-0732">Signal</keyword>
<evidence type="ECO:0000313" key="2">
    <source>
        <dbReference type="EMBL" id="CAC5390557.1"/>
    </source>
</evidence>
<gene>
    <name evidence="2" type="ORF">MCOR_25647</name>
</gene>
<organism evidence="2 3">
    <name type="scientific">Mytilus coruscus</name>
    <name type="common">Sea mussel</name>
    <dbReference type="NCBI Taxonomy" id="42192"/>
    <lineage>
        <taxon>Eukaryota</taxon>
        <taxon>Metazoa</taxon>
        <taxon>Spiralia</taxon>
        <taxon>Lophotrochozoa</taxon>
        <taxon>Mollusca</taxon>
        <taxon>Bivalvia</taxon>
        <taxon>Autobranchia</taxon>
        <taxon>Pteriomorphia</taxon>
        <taxon>Mytilida</taxon>
        <taxon>Mytiloidea</taxon>
        <taxon>Mytilidae</taxon>
        <taxon>Mytilinae</taxon>
        <taxon>Mytilus</taxon>
    </lineage>
</organism>
<dbReference type="AlphaFoldDB" id="A0A6J8C7A1"/>
<keyword evidence="3" id="KW-1185">Reference proteome</keyword>
<dbReference type="Proteomes" id="UP000507470">
    <property type="component" value="Unassembled WGS sequence"/>
</dbReference>
<proteinExistence type="predicted"/>
<evidence type="ECO:0000256" key="1">
    <source>
        <dbReference type="SAM" id="SignalP"/>
    </source>
</evidence>
<dbReference type="OrthoDB" id="6041041at2759"/>
<name>A0A6J8C7A1_MYTCO</name>
<reference evidence="2 3" key="1">
    <citation type="submission" date="2020-06" db="EMBL/GenBank/DDBJ databases">
        <authorList>
            <person name="Li R."/>
            <person name="Bekaert M."/>
        </authorList>
    </citation>
    <scope>NUCLEOTIDE SEQUENCE [LARGE SCALE GENOMIC DNA]</scope>
    <source>
        <strain evidence="3">wild</strain>
    </source>
</reference>
<evidence type="ECO:0000313" key="3">
    <source>
        <dbReference type="Proteomes" id="UP000507470"/>
    </source>
</evidence>
<feature type="chain" id="PRO_5027055268" evidence="1">
    <location>
        <begin position="22"/>
        <end position="154"/>
    </location>
</feature>
<sequence length="154" mass="17388">MNRLMLLVNTVLLVITWTANGAHGCSSFPQHPQSQFCSSDFGHRSRRKKMIRSCDFVKRTSSLSFEETFFIFTSGPYSYLKNCKDGCNDIGDSSKGCHFSHENYATIDCLSGSAVCRKEKNVCKWFNGEKCPSITTHPSLGTTPSFRPRPVMRR</sequence>
<accession>A0A6J8C7A1</accession>